<protein>
    <submittedName>
        <fullName evidence="1">Isochorismatase</fullName>
    </submittedName>
</protein>
<organism evidence="1 2">
    <name type="scientific">Proteus mirabilis</name>
    <dbReference type="NCBI Taxonomy" id="584"/>
    <lineage>
        <taxon>Bacteria</taxon>
        <taxon>Pseudomonadati</taxon>
        <taxon>Pseudomonadota</taxon>
        <taxon>Gammaproteobacteria</taxon>
        <taxon>Enterobacterales</taxon>
        <taxon>Morganellaceae</taxon>
        <taxon>Proteus</taxon>
    </lineage>
</organism>
<evidence type="ECO:0000313" key="1">
    <source>
        <dbReference type="EMBL" id="SUC39271.1"/>
    </source>
</evidence>
<dbReference type="AlphaFoldDB" id="A0A379GEF0"/>
<sequence>MSTPANFNGQRPVINPDDAVMLLIDHQSGLFQTVGDMPMTELRARAAVLAKMATLAKMPVITTASVPQGPNGPLIPEIHQNAPHAKYVARKGEINAWDNPEFVEAVKATGKKAIN</sequence>
<dbReference type="SUPFAM" id="SSF52499">
    <property type="entry name" value="Isochorismatase-like hydrolases"/>
    <property type="match status" value="1"/>
</dbReference>
<gene>
    <name evidence="1" type="primary">ycaC_1</name>
    <name evidence="1" type="ORF">NCTC11938_03557</name>
</gene>
<name>A0A379GEF0_PROMI</name>
<dbReference type="InterPro" id="IPR053152">
    <property type="entry name" value="Hydrolase_YcaC-like"/>
</dbReference>
<reference evidence="1 2" key="1">
    <citation type="submission" date="2018-06" db="EMBL/GenBank/DDBJ databases">
        <authorList>
            <consortium name="Pathogen Informatics"/>
            <person name="Doyle S."/>
        </authorList>
    </citation>
    <scope>NUCLEOTIDE SEQUENCE [LARGE SCALE GENOMIC DNA]</scope>
    <source>
        <strain evidence="1 2">NCTC11938</strain>
    </source>
</reference>
<dbReference type="PANTHER" id="PTHR43559">
    <property type="entry name" value="HYDROLASE YCAC-RELATED"/>
    <property type="match status" value="1"/>
</dbReference>
<dbReference type="Proteomes" id="UP000254191">
    <property type="component" value="Unassembled WGS sequence"/>
</dbReference>
<dbReference type="InterPro" id="IPR036380">
    <property type="entry name" value="Isochorismatase-like_sf"/>
</dbReference>
<dbReference type="Gene3D" id="3.40.50.850">
    <property type="entry name" value="Isochorismatase-like"/>
    <property type="match status" value="1"/>
</dbReference>
<proteinExistence type="predicted"/>
<dbReference type="PANTHER" id="PTHR43559:SF2">
    <property type="entry name" value="HOMOLOG OF SLSA IN STM"/>
    <property type="match status" value="1"/>
</dbReference>
<accession>A0A379GEF0</accession>
<dbReference type="EMBL" id="UGTS01000006">
    <property type="protein sequence ID" value="SUC39271.1"/>
    <property type="molecule type" value="Genomic_DNA"/>
</dbReference>
<evidence type="ECO:0000313" key="2">
    <source>
        <dbReference type="Proteomes" id="UP000254191"/>
    </source>
</evidence>